<evidence type="ECO:0000313" key="1">
    <source>
        <dbReference type="EMBL" id="MEQ2222001.1"/>
    </source>
</evidence>
<organism evidence="1 2">
    <name type="scientific">Ilyodon furcidens</name>
    <name type="common">goldbreast splitfin</name>
    <dbReference type="NCBI Taxonomy" id="33524"/>
    <lineage>
        <taxon>Eukaryota</taxon>
        <taxon>Metazoa</taxon>
        <taxon>Chordata</taxon>
        <taxon>Craniata</taxon>
        <taxon>Vertebrata</taxon>
        <taxon>Euteleostomi</taxon>
        <taxon>Actinopterygii</taxon>
        <taxon>Neopterygii</taxon>
        <taxon>Teleostei</taxon>
        <taxon>Neoteleostei</taxon>
        <taxon>Acanthomorphata</taxon>
        <taxon>Ovalentaria</taxon>
        <taxon>Atherinomorphae</taxon>
        <taxon>Cyprinodontiformes</taxon>
        <taxon>Goodeidae</taxon>
        <taxon>Ilyodon</taxon>
    </lineage>
</organism>
<dbReference type="EMBL" id="JAHRIQ010002280">
    <property type="protein sequence ID" value="MEQ2222001.1"/>
    <property type="molecule type" value="Genomic_DNA"/>
</dbReference>
<reference evidence="1 2" key="1">
    <citation type="submission" date="2021-06" db="EMBL/GenBank/DDBJ databases">
        <authorList>
            <person name="Palmer J.M."/>
        </authorList>
    </citation>
    <scope>NUCLEOTIDE SEQUENCE [LARGE SCALE GENOMIC DNA]</scope>
    <source>
        <strain evidence="2">if_2019</strain>
        <tissue evidence="1">Muscle</tissue>
    </source>
</reference>
<protein>
    <submittedName>
        <fullName evidence="1">Uncharacterized protein</fullName>
    </submittedName>
</protein>
<accession>A0ABV0SNG7</accession>
<dbReference type="Proteomes" id="UP001482620">
    <property type="component" value="Unassembled WGS sequence"/>
</dbReference>
<name>A0ABV0SNG7_9TELE</name>
<sequence>MLFSLMPVMQFKMFSYFPEGACIDELDIFFFGKSAIPAVQLHSLSTHNVFVCTWRGQLSVNSAWMEWINSFRTSSEFLLLMGNVLTKPSSPEINEILSLIQSPQSHFPSFLIIIIVFLTPGKL</sequence>
<proteinExistence type="predicted"/>
<gene>
    <name evidence="1" type="ORF">ILYODFUR_021405</name>
</gene>
<comment type="caution">
    <text evidence="1">The sequence shown here is derived from an EMBL/GenBank/DDBJ whole genome shotgun (WGS) entry which is preliminary data.</text>
</comment>
<keyword evidence="2" id="KW-1185">Reference proteome</keyword>
<evidence type="ECO:0000313" key="2">
    <source>
        <dbReference type="Proteomes" id="UP001482620"/>
    </source>
</evidence>